<dbReference type="Proteomes" id="UP000039865">
    <property type="component" value="Unassembled WGS sequence"/>
</dbReference>
<accession>A0A078AB16</accession>
<organism evidence="3 4">
    <name type="scientific">Stylonychia lemnae</name>
    <name type="common">Ciliate</name>
    <dbReference type="NCBI Taxonomy" id="5949"/>
    <lineage>
        <taxon>Eukaryota</taxon>
        <taxon>Sar</taxon>
        <taxon>Alveolata</taxon>
        <taxon>Ciliophora</taxon>
        <taxon>Intramacronucleata</taxon>
        <taxon>Spirotrichea</taxon>
        <taxon>Stichotrichia</taxon>
        <taxon>Sporadotrichida</taxon>
        <taxon>Oxytrichidae</taxon>
        <taxon>Stylonychinae</taxon>
        <taxon>Stylonychia</taxon>
    </lineage>
</organism>
<keyword evidence="2" id="KW-1133">Transmembrane helix</keyword>
<dbReference type="AlphaFoldDB" id="A0A078AB16"/>
<reference evidence="3 4" key="1">
    <citation type="submission" date="2014-06" db="EMBL/GenBank/DDBJ databases">
        <authorList>
            <person name="Swart Estienne"/>
        </authorList>
    </citation>
    <scope>NUCLEOTIDE SEQUENCE [LARGE SCALE GENOMIC DNA]</scope>
    <source>
        <strain evidence="3 4">130c</strain>
    </source>
</reference>
<evidence type="ECO:0000313" key="4">
    <source>
        <dbReference type="Proteomes" id="UP000039865"/>
    </source>
</evidence>
<evidence type="ECO:0000313" key="3">
    <source>
        <dbReference type="EMBL" id="CDW79470.1"/>
    </source>
</evidence>
<dbReference type="InParanoid" id="A0A078AB16"/>
<dbReference type="EMBL" id="CCKQ01008027">
    <property type="protein sequence ID" value="CDW79470.1"/>
    <property type="molecule type" value="Genomic_DNA"/>
</dbReference>
<name>A0A078AB16_STYLE</name>
<feature type="region of interest" description="Disordered" evidence="1">
    <location>
        <begin position="60"/>
        <end position="85"/>
    </location>
</feature>
<proteinExistence type="predicted"/>
<feature type="compositionally biased region" description="Polar residues" evidence="1">
    <location>
        <begin position="60"/>
        <end position="75"/>
    </location>
</feature>
<protein>
    <submittedName>
        <fullName evidence="3">Uncharacterized protein</fullName>
    </submittedName>
</protein>
<keyword evidence="4" id="KW-1185">Reference proteome</keyword>
<evidence type="ECO:0000256" key="2">
    <source>
        <dbReference type="SAM" id="Phobius"/>
    </source>
</evidence>
<keyword evidence="2" id="KW-0472">Membrane</keyword>
<gene>
    <name evidence="3" type="primary">Contig2218.g2387</name>
    <name evidence="3" type="ORF">STYLEM_8458</name>
</gene>
<keyword evidence="2" id="KW-0812">Transmembrane</keyword>
<evidence type="ECO:0000256" key="1">
    <source>
        <dbReference type="SAM" id="MobiDB-lite"/>
    </source>
</evidence>
<feature type="transmembrane region" description="Helical" evidence="2">
    <location>
        <begin position="20"/>
        <end position="39"/>
    </location>
</feature>
<sequence>MTFIEDLLPDNTDPLIIDLLYLLLGFNILLIGIFFFIYYRQCKKTQSGLLTDEDNDNIDNQFVQPSQSRQRNLTYGQDIKKNKRQ</sequence>